<evidence type="ECO:0000313" key="1">
    <source>
        <dbReference type="EMBL" id="XCB32266.1"/>
    </source>
</evidence>
<reference evidence="1" key="1">
    <citation type="submission" date="2023-08" db="EMBL/GenBank/DDBJ databases">
        <authorList>
            <person name="Messyasz A."/>
            <person name="Mannisto M.K."/>
            <person name="Kerkhof L.J."/>
            <person name="Haggblom M."/>
        </authorList>
    </citation>
    <scope>NUCLEOTIDE SEQUENCE</scope>
    <source>
        <strain evidence="1">X5P6</strain>
    </source>
</reference>
<dbReference type="RefSeq" id="WP_353063111.1">
    <property type="nucleotide sequence ID" value="NZ_CP132942.1"/>
</dbReference>
<dbReference type="EMBL" id="CP132942">
    <property type="protein sequence ID" value="XCB32266.1"/>
    <property type="molecule type" value="Genomic_DNA"/>
</dbReference>
<dbReference type="AlphaFoldDB" id="A0AAU7ZMM9"/>
<dbReference type="KEGG" id="tpsc:RBB77_17725"/>
<reference evidence="1" key="2">
    <citation type="journal article" date="2024" name="Environ. Microbiol.">
        <title>Genome analysis and description of Tunturibacter gen. nov. expands the diversity of Terriglobia in tundra soils.</title>
        <authorList>
            <person name="Messyasz A."/>
            <person name="Mannisto M.K."/>
            <person name="Kerkhof L.J."/>
            <person name="Haggblom M.M."/>
        </authorList>
    </citation>
    <scope>NUCLEOTIDE SEQUENCE</scope>
    <source>
        <strain evidence="1">X5P6</strain>
    </source>
</reference>
<sequence length="81" mass="9156">MIENETRRNLVILLGPVGQQHGFDNVIHGIAPRDEIVAVTLMLERTFFLLGYFAPICRKSCQHIGKRHQASSEPYSSTTNM</sequence>
<gene>
    <name evidence="1" type="ORF">RBB77_17725</name>
</gene>
<proteinExistence type="predicted"/>
<organism evidence="1">
    <name type="scientific">Tunturiibacter psychrotolerans</name>
    <dbReference type="NCBI Taxonomy" id="3069686"/>
    <lineage>
        <taxon>Bacteria</taxon>
        <taxon>Pseudomonadati</taxon>
        <taxon>Acidobacteriota</taxon>
        <taxon>Terriglobia</taxon>
        <taxon>Terriglobales</taxon>
        <taxon>Acidobacteriaceae</taxon>
        <taxon>Tunturiibacter</taxon>
    </lineage>
</organism>
<accession>A0AAU7ZMM9</accession>
<name>A0AAU7ZMM9_9BACT</name>
<protein>
    <submittedName>
        <fullName evidence="1">Uncharacterized protein</fullName>
    </submittedName>
</protein>